<organism evidence="1 2">
    <name type="scientific">Pusillimonas minor</name>
    <dbReference type="NCBI Taxonomy" id="2697024"/>
    <lineage>
        <taxon>Bacteria</taxon>
        <taxon>Pseudomonadati</taxon>
        <taxon>Pseudomonadota</taxon>
        <taxon>Betaproteobacteria</taxon>
        <taxon>Burkholderiales</taxon>
        <taxon>Alcaligenaceae</taxon>
        <taxon>Pusillimonas</taxon>
    </lineage>
</organism>
<evidence type="ECO:0000313" key="1">
    <source>
        <dbReference type="EMBL" id="MBC2769651.1"/>
    </source>
</evidence>
<dbReference type="AlphaFoldDB" id="A0A842HQX2"/>
<name>A0A842HQX2_9BURK</name>
<keyword evidence="2" id="KW-1185">Reference proteome</keyword>
<gene>
    <name evidence="1" type="ORF">GTU67_06950</name>
</gene>
<comment type="caution">
    <text evidence="1">The sequence shown here is derived from an EMBL/GenBank/DDBJ whole genome shotgun (WGS) entry which is preliminary data.</text>
</comment>
<dbReference type="RefSeq" id="WP_185779379.1">
    <property type="nucleotide sequence ID" value="NZ_JACJUU010000004.1"/>
</dbReference>
<evidence type="ECO:0000313" key="2">
    <source>
        <dbReference type="Proteomes" id="UP000545386"/>
    </source>
</evidence>
<dbReference type="Proteomes" id="UP000545386">
    <property type="component" value="Unassembled WGS sequence"/>
</dbReference>
<proteinExistence type="predicted"/>
<protein>
    <submittedName>
        <fullName evidence="1">Uncharacterized protein</fullName>
    </submittedName>
</protein>
<accession>A0A842HQX2</accession>
<sequence>MKIIPANHRSPALADNATCRREATQAAYVLPSLMKCYMPPSASETLARRLGAWLSQAGQKFKALN</sequence>
<reference evidence="1 2" key="1">
    <citation type="submission" date="2020-08" db="EMBL/GenBank/DDBJ databases">
        <title>Paraeoetvoesia sp. YC-7-48 draft genome sequence.</title>
        <authorList>
            <person name="Yao L."/>
        </authorList>
    </citation>
    <scope>NUCLEOTIDE SEQUENCE [LARGE SCALE GENOMIC DNA]</scope>
    <source>
        <strain evidence="2">YC-7-48</strain>
    </source>
</reference>
<dbReference type="EMBL" id="JACJUU010000004">
    <property type="protein sequence ID" value="MBC2769651.1"/>
    <property type="molecule type" value="Genomic_DNA"/>
</dbReference>